<evidence type="ECO:0000256" key="8">
    <source>
        <dbReference type="ARBA" id="ARBA00022840"/>
    </source>
</evidence>
<dbReference type="PANTHER" id="PTHR28629">
    <property type="entry name" value="TRIOKINASE/FMN CYCLASE"/>
    <property type="match status" value="1"/>
</dbReference>
<evidence type="ECO:0000256" key="3">
    <source>
        <dbReference type="ARBA" id="ARBA00008757"/>
    </source>
</evidence>
<dbReference type="AlphaFoldDB" id="A0AAD4I405"/>
<dbReference type="SUPFAM" id="SSF82549">
    <property type="entry name" value="DAK1/DegV-like"/>
    <property type="match status" value="1"/>
</dbReference>
<evidence type="ECO:0000256" key="2">
    <source>
        <dbReference type="ARBA" id="ARBA00004778"/>
    </source>
</evidence>
<evidence type="ECO:0000256" key="6">
    <source>
        <dbReference type="ARBA" id="ARBA00022777"/>
    </source>
</evidence>
<dbReference type="Pfam" id="PF02733">
    <property type="entry name" value="Dak1"/>
    <property type="match status" value="1"/>
</dbReference>
<evidence type="ECO:0000259" key="12">
    <source>
        <dbReference type="PROSITE" id="PS51481"/>
    </source>
</evidence>
<evidence type="ECO:0000256" key="4">
    <source>
        <dbReference type="ARBA" id="ARBA00022679"/>
    </source>
</evidence>
<dbReference type="SUPFAM" id="SSF101473">
    <property type="entry name" value="DhaL-like"/>
    <property type="match status" value="1"/>
</dbReference>
<dbReference type="PANTHER" id="PTHR28629:SF4">
    <property type="entry name" value="TRIOKINASE_FMN CYCLASE"/>
    <property type="match status" value="1"/>
</dbReference>
<dbReference type="Gene3D" id="3.30.1180.20">
    <property type="entry name" value="Dihydroxyacetone kinase, domain 2"/>
    <property type="match status" value="1"/>
</dbReference>
<evidence type="ECO:0000256" key="1">
    <source>
        <dbReference type="ARBA" id="ARBA00003264"/>
    </source>
</evidence>
<comment type="similarity">
    <text evidence="3">Belongs to the dihydroxyacetone kinase (DAK) family.</text>
</comment>
<keyword evidence="5" id="KW-0547">Nucleotide-binding</keyword>
<comment type="catalytic activity">
    <reaction evidence="9">
        <text>D-glyceraldehyde + ATP = D-glyceraldehyde 3-phosphate + ADP + H(+)</text>
        <dbReference type="Rhea" id="RHEA:13941"/>
        <dbReference type="ChEBI" id="CHEBI:15378"/>
        <dbReference type="ChEBI" id="CHEBI:17378"/>
        <dbReference type="ChEBI" id="CHEBI:30616"/>
        <dbReference type="ChEBI" id="CHEBI:59776"/>
        <dbReference type="ChEBI" id="CHEBI:456216"/>
        <dbReference type="EC" id="2.7.1.28"/>
    </reaction>
</comment>
<dbReference type="FunFam" id="1.25.40.340:FF:000001">
    <property type="entry name" value="Dihydroxyacetone kinase 1"/>
    <property type="match status" value="1"/>
</dbReference>
<dbReference type="PROSITE" id="PS51481">
    <property type="entry name" value="DHAK"/>
    <property type="match status" value="1"/>
</dbReference>
<dbReference type="FunFam" id="3.30.1180.20:FF:000001">
    <property type="entry name" value="Dihydroxyacetone kinase 1"/>
    <property type="match status" value="1"/>
</dbReference>
<evidence type="ECO:0000256" key="10">
    <source>
        <dbReference type="ARBA" id="ARBA00048898"/>
    </source>
</evidence>
<feature type="domain" description="DhaL" evidence="11">
    <location>
        <begin position="157"/>
        <end position="360"/>
    </location>
</feature>
<name>A0AAD4I405_9PEZI</name>
<comment type="pathway">
    <text evidence="2">Polyol metabolism; glycerol fermentation; glycerone phosphate from glycerol (oxidative route): step 2/2.</text>
</comment>
<dbReference type="SMART" id="SM01120">
    <property type="entry name" value="Dak2"/>
    <property type="match status" value="1"/>
</dbReference>
<dbReference type="Proteomes" id="UP001197093">
    <property type="component" value="Unassembled WGS sequence"/>
</dbReference>
<accession>A0AAD4I405</accession>
<gene>
    <name evidence="13" type="ORF">NEMBOFW57_004281</name>
</gene>
<keyword evidence="6" id="KW-0418">Kinase</keyword>
<dbReference type="Gene3D" id="1.25.40.340">
    <property type="match status" value="1"/>
</dbReference>
<comment type="function">
    <text evidence="1">Catalyzes both the phosphorylation of dihydroxyacetone and of glyceraldehyde.</text>
</comment>
<evidence type="ECO:0000256" key="7">
    <source>
        <dbReference type="ARBA" id="ARBA00022798"/>
    </source>
</evidence>
<protein>
    <recommendedName>
        <fullName evidence="15">Dihydroxyacetone kinase</fullName>
    </recommendedName>
</protein>
<dbReference type="InterPro" id="IPR004007">
    <property type="entry name" value="DhaL_dom"/>
</dbReference>
<comment type="catalytic activity">
    <reaction evidence="10">
        <text>dihydroxyacetone + ATP = dihydroxyacetone phosphate + ADP + H(+)</text>
        <dbReference type="Rhea" id="RHEA:15773"/>
        <dbReference type="ChEBI" id="CHEBI:15378"/>
        <dbReference type="ChEBI" id="CHEBI:16016"/>
        <dbReference type="ChEBI" id="CHEBI:30616"/>
        <dbReference type="ChEBI" id="CHEBI:57642"/>
        <dbReference type="ChEBI" id="CHEBI:456216"/>
        <dbReference type="EC" id="2.7.1.29"/>
    </reaction>
</comment>
<keyword evidence="7" id="KW-0319">Glycerol metabolism</keyword>
<dbReference type="GO" id="GO:0005829">
    <property type="term" value="C:cytosol"/>
    <property type="evidence" value="ECO:0007669"/>
    <property type="project" value="TreeGrafter"/>
</dbReference>
<organism evidence="13 14">
    <name type="scientific">Staphylotrichum longicolle</name>
    <dbReference type="NCBI Taxonomy" id="669026"/>
    <lineage>
        <taxon>Eukaryota</taxon>
        <taxon>Fungi</taxon>
        <taxon>Dikarya</taxon>
        <taxon>Ascomycota</taxon>
        <taxon>Pezizomycotina</taxon>
        <taxon>Sordariomycetes</taxon>
        <taxon>Sordariomycetidae</taxon>
        <taxon>Sordariales</taxon>
        <taxon>Chaetomiaceae</taxon>
        <taxon>Staphylotrichum</taxon>
    </lineage>
</organism>
<comment type="caution">
    <text evidence="13">The sequence shown here is derived from an EMBL/GenBank/DDBJ whole genome shotgun (WGS) entry which is preliminary data.</text>
</comment>
<dbReference type="PROSITE" id="PS51480">
    <property type="entry name" value="DHAL"/>
    <property type="match status" value="1"/>
</dbReference>
<evidence type="ECO:0008006" key="15">
    <source>
        <dbReference type="Google" id="ProtNLM"/>
    </source>
</evidence>
<dbReference type="InterPro" id="IPR050861">
    <property type="entry name" value="Dihydroxyacetone_Kinase"/>
</dbReference>
<sequence length="363" mass="38450">MGIHNEPGVMRENIPSLESTVKRVLGMIFTPKNGMWHPKPGLRVALMVNNLGGLSVLELGIIVEDVVRQVGDWGIKIERCLQGTFVTSLDGPGFSVTVLQLDDELEELLDAPTTAPAWPRSIHGLATSAEAATRVIAKYTNGVDTDGREAGVKVASSLVEALLDSVAKATAEDEPKITHYDTLAGDGDCGETLLNGVGGLANEFQGDLVGFVDVGQIFRRAASTVERTMGGTSGAIYAIFLNAVANSLTGQALANPSADPQHLIRTSLKRGLDELCQYTPARIGHRTLMDALIPFVKAYSNGASVREAVSEARKGAESTRWMAASLGRASYVGRDRFAEEGGIPDPGALGVESILRGVEAVLE</sequence>
<dbReference type="GO" id="GO:0050354">
    <property type="term" value="F:triokinase activity"/>
    <property type="evidence" value="ECO:0007669"/>
    <property type="project" value="UniProtKB-EC"/>
</dbReference>
<dbReference type="EMBL" id="JAHCVI010000001">
    <property type="protein sequence ID" value="KAG7294211.1"/>
    <property type="molecule type" value="Genomic_DNA"/>
</dbReference>
<keyword evidence="8" id="KW-0067">ATP-binding</keyword>
<reference evidence="13" key="1">
    <citation type="submission" date="2023-02" db="EMBL/GenBank/DDBJ databases">
        <authorList>
            <person name="Palmer J.M."/>
        </authorList>
    </citation>
    <scope>NUCLEOTIDE SEQUENCE</scope>
    <source>
        <strain evidence="13">FW57</strain>
    </source>
</reference>
<proteinExistence type="inferred from homology"/>
<evidence type="ECO:0000256" key="9">
    <source>
        <dbReference type="ARBA" id="ARBA00047974"/>
    </source>
</evidence>
<keyword evidence="4" id="KW-0808">Transferase</keyword>
<dbReference type="GO" id="GO:0019563">
    <property type="term" value="P:glycerol catabolic process"/>
    <property type="evidence" value="ECO:0007669"/>
    <property type="project" value="TreeGrafter"/>
</dbReference>
<dbReference type="InterPro" id="IPR036117">
    <property type="entry name" value="DhaL_dom_sf"/>
</dbReference>
<evidence type="ECO:0000256" key="5">
    <source>
        <dbReference type="ARBA" id="ARBA00022741"/>
    </source>
</evidence>
<evidence type="ECO:0000259" key="11">
    <source>
        <dbReference type="PROSITE" id="PS51480"/>
    </source>
</evidence>
<feature type="domain" description="DhaK" evidence="12">
    <location>
        <begin position="1"/>
        <end position="118"/>
    </location>
</feature>
<keyword evidence="14" id="KW-1185">Reference proteome</keyword>
<dbReference type="GO" id="GO:0005524">
    <property type="term" value="F:ATP binding"/>
    <property type="evidence" value="ECO:0007669"/>
    <property type="project" value="UniProtKB-KW"/>
</dbReference>
<dbReference type="InterPro" id="IPR004006">
    <property type="entry name" value="DhaK_dom"/>
</dbReference>
<dbReference type="GO" id="GO:0004371">
    <property type="term" value="F:glycerone kinase activity"/>
    <property type="evidence" value="ECO:0007669"/>
    <property type="project" value="UniProtKB-EC"/>
</dbReference>
<dbReference type="Pfam" id="PF02734">
    <property type="entry name" value="Dak2"/>
    <property type="match status" value="1"/>
</dbReference>
<evidence type="ECO:0000313" key="14">
    <source>
        <dbReference type="Proteomes" id="UP001197093"/>
    </source>
</evidence>
<evidence type="ECO:0000313" key="13">
    <source>
        <dbReference type="EMBL" id="KAG7294211.1"/>
    </source>
</evidence>